<dbReference type="InterPro" id="IPR036775">
    <property type="entry name" value="DNA_pol_Y-fam_lit_finger_sf"/>
</dbReference>
<feature type="compositionally biased region" description="Acidic residues" evidence="1">
    <location>
        <begin position="1"/>
        <end position="11"/>
    </location>
</feature>
<dbReference type="Pfam" id="PF11799">
    <property type="entry name" value="IMS_C"/>
    <property type="match status" value="1"/>
</dbReference>
<name>A0A1Y2HI51_9FUNG</name>
<dbReference type="Pfam" id="PF00817">
    <property type="entry name" value="IMS"/>
    <property type="match status" value="2"/>
</dbReference>
<feature type="region of interest" description="Disordered" evidence="1">
    <location>
        <begin position="1"/>
        <end position="28"/>
    </location>
</feature>
<evidence type="ECO:0000313" key="4">
    <source>
        <dbReference type="Proteomes" id="UP000193411"/>
    </source>
</evidence>
<dbReference type="Gene3D" id="3.40.1170.60">
    <property type="match status" value="1"/>
</dbReference>
<dbReference type="InterPro" id="IPR043502">
    <property type="entry name" value="DNA/RNA_pol_sf"/>
</dbReference>
<proteinExistence type="predicted"/>
<dbReference type="GO" id="GO:0003887">
    <property type="term" value="F:DNA-directed DNA polymerase activity"/>
    <property type="evidence" value="ECO:0007669"/>
    <property type="project" value="TreeGrafter"/>
</dbReference>
<protein>
    <recommendedName>
        <fullName evidence="2">UmuC domain-containing protein</fullName>
    </recommendedName>
</protein>
<dbReference type="AlphaFoldDB" id="A0A1Y2HI51"/>
<dbReference type="PANTHER" id="PTHR46404">
    <property type="entry name" value="DNA POLYMERASE IOTA"/>
    <property type="match status" value="1"/>
</dbReference>
<evidence type="ECO:0000313" key="3">
    <source>
        <dbReference type="EMBL" id="ORZ32752.1"/>
    </source>
</evidence>
<dbReference type="InterPro" id="IPR017961">
    <property type="entry name" value="DNA_pol_Y-fam_little_finger"/>
</dbReference>
<dbReference type="Gene3D" id="3.30.1490.100">
    <property type="entry name" value="DNA polymerase, Y-family, little finger domain"/>
    <property type="match status" value="1"/>
</dbReference>
<dbReference type="PROSITE" id="PS50173">
    <property type="entry name" value="UMUC"/>
    <property type="match status" value="1"/>
</dbReference>
<dbReference type="STRING" id="765915.A0A1Y2HI51"/>
<dbReference type="InterPro" id="IPR001126">
    <property type="entry name" value="UmuC"/>
</dbReference>
<reference evidence="3 4" key="1">
    <citation type="submission" date="2016-07" db="EMBL/GenBank/DDBJ databases">
        <title>Pervasive Adenine N6-methylation of Active Genes in Fungi.</title>
        <authorList>
            <consortium name="DOE Joint Genome Institute"/>
            <person name="Mondo S.J."/>
            <person name="Dannebaum R.O."/>
            <person name="Kuo R.C."/>
            <person name="Labutti K."/>
            <person name="Haridas S."/>
            <person name="Kuo A."/>
            <person name="Salamov A."/>
            <person name="Ahrendt S.R."/>
            <person name="Lipzen A."/>
            <person name="Sullivan W."/>
            <person name="Andreopoulos W.B."/>
            <person name="Clum A."/>
            <person name="Lindquist E."/>
            <person name="Daum C."/>
            <person name="Ramamoorthy G.K."/>
            <person name="Gryganskyi A."/>
            <person name="Culley D."/>
            <person name="Magnuson J.K."/>
            <person name="James T.Y."/>
            <person name="O'Malley M.A."/>
            <person name="Stajich J.E."/>
            <person name="Spatafora J.W."/>
            <person name="Visel A."/>
            <person name="Grigoriev I.V."/>
        </authorList>
    </citation>
    <scope>NUCLEOTIDE SEQUENCE [LARGE SCALE GENOMIC DNA]</scope>
    <source>
        <strain evidence="3 4">PL171</strain>
    </source>
</reference>
<dbReference type="PANTHER" id="PTHR46404:SF1">
    <property type="entry name" value="DNA POLYMERASE IOTA"/>
    <property type="match status" value="1"/>
</dbReference>
<dbReference type="GO" id="GO:0006281">
    <property type="term" value="P:DNA repair"/>
    <property type="evidence" value="ECO:0007669"/>
    <property type="project" value="InterPro"/>
</dbReference>
<keyword evidence="4" id="KW-1185">Reference proteome</keyword>
<dbReference type="OrthoDB" id="447129at2759"/>
<evidence type="ECO:0000259" key="2">
    <source>
        <dbReference type="PROSITE" id="PS50173"/>
    </source>
</evidence>
<dbReference type="GO" id="GO:0070987">
    <property type="term" value="P:error-free translesion synthesis"/>
    <property type="evidence" value="ECO:0007669"/>
    <property type="project" value="UniProtKB-ARBA"/>
</dbReference>
<evidence type="ECO:0000256" key="1">
    <source>
        <dbReference type="SAM" id="MobiDB-lite"/>
    </source>
</evidence>
<dbReference type="Proteomes" id="UP000193411">
    <property type="component" value="Unassembled WGS sequence"/>
</dbReference>
<dbReference type="EMBL" id="MCFL01000042">
    <property type="protein sequence ID" value="ORZ32752.1"/>
    <property type="molecule type" value="Genomic_DNA"/>
</dbReference>
<organism evidence="3 4">
    <name type="scientific">Catenaria anguillulae PL171</name>
    <dbReference type="NCBI Taxonomy" id="765915"/>
    <lineage>
        <taxon>Eukaryota</taxon>
        <taxon>Fungi</taxon>
        <taxon>Fungi incertae sedis</taxon>
        <taxon>Blastocladiomycota</taxon>
        <taxon>Blastocladiomycetes</taxon>
        <taxon>Blastocladiales</taxon>
        <taxon>Catenariaceae</taxon>
        <taxon>Catenaria</taxon>
    </lineage>
</organism>
<dbReference type="FunFam" id="3.40.1170.60:FF:000006">
    <property type="entry name" value="DNA polymerase iota"/>
    <property type="match status" value="1"/>
</dbReference>
<dbReference type="InterPro" id="IPR043128">
    <property type="entry name" value="Rev_trsase/Diguanyl_cyclase"/>
</dbReference>
<dbReference type="GO" id="GO:0003684">
    <property type="term" value="F:damaged DNA binding"/>
    <property type="evidence" value="ECO:0007669"/>
    <property type="project" value="InterPro"/>
</dbReference>
<dbReference type="Gene3D" id="3.30.70.270">
    <property type="match status" value="1"/>
</dbReference>
<feature type="domain" description="UmuC" evidence="2">
    <location>
        <begin position="51"/>
        <end position="275"/>
    </location>
</feature>
<gene>
    <name evidence="3" type="ORF">BCR44DRAFT_77475</name>
</gene>
<sequence length="543" mass="58238">MNNPEVDDGDDTIPSSPRAGDSVSVHNWGNVNAPNCPGPAAVDGQDNDRAIIHLDMASFYAQCEELRDPILATLPLGIQQKQIIVTCNYVARARGVGKLMLVTDALRTCPDLVIRSGEDLTYYRSISDKIYWLVRGRPPPTQAPPALGSHLVTVPLPDLMRIERLGLDELFIDTARVPLPNALAAGLPAKCIVIPKDACAAVPEHLVHATHWALAIQSAIQTHLNLTCSIGVGTSKLAAKLASGFRKPDGLGLLLPEAVADVLAPMHMGVVPGLGYRVRKVLVDDGLVASGKQATVGEVRDQVRWPEWIRVVGGAVGEARAKQVWEAIRGLDSTPVVNTSHPTQISTEDSFRPGSITSRAAFDLAARHLVALLLARYRAEAHTHSIVATRFRLSVRLAGDSWARKSASVALRVPDCQAQYEDKAVDHIMDKAVKGVADRLVGNGPMDLTLINVAFTNLEPKSSSARNLDSFFSASASTRARAVTVSSPVMVMVEHDEPPDAALVLAGGGGTSSPAIHMQCPICNEPVWPWVVEVHLLTHNVSL</sequence>
<comment type="caution">
    <text evidence="3">The sequence shown here is derived from an EMBL/GenBank/DDBJ whole genome shotgun (WGS) entry which is preliminary data.</text>
</comment>
<dbReference type="SUPFAM" id="SSF56672">
    <property type="entry name" value="DNA/RNA polymerases"/>
    <property type="match status" value="1"/>
</dbReference>
<accession>A0A1Y2HI51</accession>